<sequence length="248" mass="26762">MTSPTPSTSGLTTARMLAAAHPQAKLPCPVCAVSLRAKNLDKHLATAHKSQAPALAWVGIDRRMMGASIGALVATIIILGIVLASSDLKSDEARTMVLPFLPVIFIPLVMLLMAASGRFKARISVTGDALRLRRTLGLRERVVRLPASIEIGRMTETRGNAALSTYTDEMHVDDGKEELVGTYLRLGAGRAGMIIGCRQKTGFRHHWDPKGWRAGPAYNGCDIEVKGPILVAIEYMLAERGLLSPRTD</sequence>
<reference evidence="2" key="1">
    <citation type="submission" date="2022-11" db="EMBL/GenBank/DDBJ databases">
        <title>Minimal conservation of predation-associated metabolite biosynthetic gene clusters underscores biosynthetic potential of Myxococcota including descriptions for ten novel species: Archangium lansinium sp. nov., Myxococcus landrumus sp. nov., Nannocystis bai.</title>
        <authorList>
            <person name="Ahearne A."/>
            <person name="Stevens C."/>
            <person name="Dowd S."/>
        </authorList>
    </citation>
    <scope>NUCLEOTIDE SEQUENCE</scope>
    <source>
        <strain evidence="2">Fl3</strain>
    </source>
</reference>
<dbReference type="Proteomes" id="UP001164459">
    <property type="component" value="Chromosome"/>
</dbReference>
<evidence type="ECO:0000313" key="2">
    <source>
        <dbReference type="EMBL" id="WAS91532.1"/>
    </source>
</evidence>
<keyword evidence="1" id="KW-0812">Transmembrane</keyword>
<gene>
    <name evidence="2" type="ORF">O0S08_35565</name>
</gene>
<evidence type="ECO:0000256" key="1">
    <source>
        <dbReference type="SAM" id="Phobius"/>
    </source>
</evidence>
<evidence type="ECO:0000313" key="3">
    <source>
        <dbReference type="Proteomes" id="UP001164459"/>
    </source>
</evidence>
<feature type="transmembrane region" description="Helical" evidence="1">
    <location>
        <begin position="96"/>
        <end position="115"/>
    </location>
</feature>
<keyword evidence="3" id="KW-1185">Reference proteome</keyword>
<accession>A0ABY7GX82</accession>
<proteinExistence type="predicted"/>
<name>A0ABY7GX82_9BACT</name>
<evidence type="ECO:0008006" key="4">
    <source>
        <dbReference type="Google" id="ProtNLM"/>
    </source>
</evidence>
<protein>
    <recommendedName>
        <fullName evidence="4">C2H2-type domain-containing protein</fullName>
    </recommendedName>
</protein>
<feature type="transmembrane region" description="Helical" evidence="1">
    <location>
        <begin position="64"/>
        <end position="84"/>
    </location>
</feature>
<keyword evidence="1" id="KW-0472">Membrane</keyword>
<dbReference type="EMBL" id="CP114040">
    <property type="protein sequence ID" value="WAS91532.1"/>
    <property type="molecule type" value="Genomic_DNA"/>
</dbReference>
<organism evidence="2 3">
    <name type="scientific">Nannocystis punicea</name>
    <dbReference type="NCBI Taxonomy" id="2995304"/>
    <lineage>
        <taxon>Bacteria</taxon>
        <taxon>Pseudomonadati</taxon>
        <taxon>Myxococcota</taxon>
        <taxon>Polyangia</taxon>
        <taxon>Nannocystales</taxon>
        <taxon>Nannocystaceae</taxon>
        <taxon>Nannocystis</taxon>
    </lineage>
</organism>
<dbReference type="RefSeq" id="WP_269033894.1">
    <property type="nucleotide sequence ID" value="NZ_CP114040.1"/>
</dbReference>
<keyword evidence="1" id="KW-1133">Transmembrane helix</keyword>